<dbReference type="KEGG" id="csq:CSCA_5045"/>
<feature type="transmembrane region" description="Helical" evidence="10">
    <location>
        <begin position="88"/>
        <end position="107"/>
    </location>
</feature>
<dbReference type="GO" id="GO:0032977">
    <property type="term" value="F:membrane insertase activity"/>
    <property type="evidence" value="ECO:0007669"/>
    <property type="project" value="InterPro"/>
</dbReference>
<organism evidence="12 13">
    <name type="scientific">Clostridium scatologenes</name>
    <dbReference type="NCBI Taxonomy" id="1548"/>
    <lineage>
        <taxon>Bacteria</taxon>
        <taxon>Bacillati</taxon>
        <taxon>Bacillota</taxon>
        <taxon>Clostridia</taxon>
        <taxon>Eubacteriales</taxon>
        <taxon>Clostridiaceae</taxon>
        <taxon>Clostridium</taxon>
    </lineage>
</organism>
<evidence type="ECO:0000259" key="11">
    <source>
        <dbReference type="Pfam" id="PF02096"/>
    </source>
</evidence>
<evidence type="ECO:0000256" key="4">
    <source>
        <dbReference type="ARBA" id="ARBA00022692"/>
    </source>
</evidence>
<sequence length="217" mass="25114">MNIIFNLFNQILSNIFNFTGDWGISIIFLTILVRIILVPFSIKQKSEMYNQQRISQKIQDIKLKYKNNEKRIKEETVKYEQQLAKSTLGCLVTFIQLPILFTLYNVVMKMPVQVGTIILPWVSSIKLYDSYYVVPIIYGLISICPQLINNLDYFKVLKEVNLSKTNLIITSIFSILITIKAPIALGLYFITTSLFTLFEEIGYRLYMKKFSAASSNC</sequence>
<dbReference type="AlphaFoldDB" id="A0A0E3K465"/>
<dbReference type="CDD" id="cd20070">
    <property type="entry name" value="5TM_YidC_Alb3"/>
    <property type="match status" value="1"/>
</dbReference>
<dbReference type="STRING" id="1548.CSCA_5045"/>
<dbReference type="Proteomes" id="UP000033115">
    <property type="component" value="Chromosome"/>
</dbReference>
<dbReference type="PRINTS" id="PR00701">
    <property type="entry name" value="60KDINNERMP"/>
</dbReference>
<evidence type="ECO:0000256" key="7">
    <source>
        <dbReference type="ARBA" id="ARBA00023136"/>
    </source>
</evidence>
<name>A0A0E3K465_CLOSL</name>
<proteinExistence type="inferred from homology"/>
<gene>
    <name evidence="12" type="ORF">CSCA_5045</name>
</gene>
<dbReference type="Pfam" id="PF02096">
    <property type="entry name" value="60KD_IMP"/>
    <property type="match status" value="1"/>
</dbReference>
<dbReference type="GO" id="GO:0005886">
    <property type="term" value="C:plasma membrane"/>
    <property type="evidence" value="ECO:0007669"/>
    <property type="project" value="UniProtKB-SubCell"/>
</dbReference>
<evidence type="ECO:0000256" key="3">
    <source>
        <dbReference type="ARBA" id="ARBA00022475"/>
    </source>
</evidence>
<protein>
    <submittedName>
        <fullName evidence="12">60 kDa inner membrane insertion protein</fullName>
    </submittedName>
</protein>
<evidence type="ECO:0000256" key="9">
    <source>
        <dbReference type="RuleBase" id="RU003945"/>
    </source>
</evidence>
<dbReference type="NCBIfam" id="TIGR03592">
    <property type="entry name" value="yidC_oxa1_cterm"/>
    <property type="match status" value="1"/>
</dbReference>
<evidence type="ECO:0000256" key="2">
    <source>
        <dbReference type="ARBA" id="ARBA00022448"/>
    </source>
</evidence>
<dbReference type="InterPro" id="IPR047196">
    <property type="entry name" value="YidC_ALB_C"/>
</dbReference>
<dbReference type="InterPro" id="IPR028055">
    <property type="entry name" value="YidC/Oxa/ALB_C"/>
</dbReference>
<dbReference type="GO" id="GO:0051205">
    <property type="term" value="P:protein insertion into membrane"/>
    <property type="evidence" value="ECO:0007669"/>
    <property type="project" value="TreeGrafter"/>
</dbReference>
<feature type="domain" description="Membrane insertase YidC/Oxa/ALB C-terminal" evidence="11">
    <location>
        <begin position="22"/>
        <end position="200"/>
    </location>
</feature>
<keyword evidence="5" id="KW-0653">Protein transport</keyword>
<comment type="subcellular location">
    <subcellularLocation>
        <location evidence="1">Cell membrane</location>
        <topology evidence="1">Multi-pass membrane protein</topology>
    </subcellularLocation>
    <subcellularLocation>
        <location evidence="9">Membrane</location>
        <topology evidence="9">Multi-pass membrane protein</topology>
    </subcellularLocation>
</comment>
<evidence type="ECO:0000313" key="12">
    <source>
        <dbReference type="EMBL" id="AKA72170.1"/>
    </source>
</evidence>
<keyword evidence="7 10" id="KW-0472">Membrane</keyword>
<keyword evidence="3" id="KW-1003">Cell membrane</keyword>
<evidence type="ECO:0000256" key="5">
    <source>
        <dbReference type="ARBA" id="ARBA00022927"/>
    </source>
</evidence>
<feature type="transmembrane region" description="Helical" evidence="10">
    <location>
        <begin position="130"/>
        <end position="148"/>
    </location>
</feature>
<comment type="similarity">
    <text evidence="9">Belongs to the OXA1/ALB3/YidC family.</text>
</comment>
<dbReference type="PANTHER" id="PTHR12428:SF65">
    <property type="entry name" value="CYTOCHROME C OXIDASE ASSEMBLY PROTEIN COX18, MITOCHONDRIAL"/>
    <property type="match status" value="1"/>
</dbReference>
<feature type="transmembrane region" description="Helical" evidence="10">
    <location>
        <begin position="168"/>
        <end position="190"/>
    </location>
</feature>
<evidence type="ECO:0000256" key="8">
    <source>
        <dbReference type="ARBA" id="ARBA00023186"/>
    </source>
</evidence>
<dbReference type="InterPro" id="IPR001708">
    <property type="entry name" value="YidC/ALB3/OXA1/COX18"/>
</dbReference>
<keyword evidence="13" id="KW-1185">Reference proteome</keyword>
<dbReference type="RefSeq" id="WP_029160184.1">
    <property type="nucleotide sequence ID" value="NZ_CP009933.1"/>
</dbReference>
<evidence type="ECO:0000313" key="13">
    <source>
        <dbReference type="Proteomes" id="UP000033115"/>
    </source>
</evidence>
<evidence type="ECO:0000256" key="1">
    <source>
        <dbReference type="ARBA" id="ARBA00004651"/>
    </source>
</evidence>
<keyword evidence="6 10" id="KW-1133">Transmembrane helix</keyword>
<keyword evidence="4 9" id="KW-0812">Transmembrane</keyword>
<dbReference type="PANTHER" id="PTHR12428">
    <property type="entry name" value="OXA1"/>
    <property type="match status" value="1"/>
</dbReference>
<keyword evidence="2" id="KW-0813">Transport</keyword>
<evidence type="ECO:0000256" key="6">
    <source>
        <dbReference type="ARBA" id="ARBA00022989"/>
    </source>
</evidence>
<dbReference type="HOGENOM" id="CLU_036138_4_2_9"/>
<keyword evidence="8" id="KW-0143">Chaperone</keyword>
<reference evidence="12 13" key="1">
    <citation type="journal article" date="2015" name="J. Biotechnol.">
        <title>Complete genome sequence of a malodorant-producing acetogen, Clostridium scatologenes ATCC 25775(T).</title>
        <authorList>
            <person name="Zhu Z."/>
            <person name="Guo T."/>
            <person name="Zheng H."/>
            <person name="Song T."/>
            <person name="Ouyang P."/>
            <person name="Xie J."/>
        </authorList>
    </citation>
    <scope>NUCLEOTIDE SEQUENCE [LARGE SCALE GENOMIC DNA]</scope>
    <source>
        <strain evidence="12 13">ATCC 25775</strain>
    </source>
</reference>
<evidence type="ECO:0000256" key="10">
    <source>
        <dbReference type="SAM" id="Phobius"/>
    </source>
</evidence>
<feature type="transmembrane region" description="Helical" evidence="10">
    <location>
        <begin position="22"/>
        <end position="42"/>
    </location>
</feature>
<dbReference type="GO" id="GO:0015031">
    <property type="term" value="P:protein transport"/>
    <property type="evidence" value="ECO:0007669"/>
    <property type="project" value="UniProtKB-KW"/>
</dbReference>
<accession>A0A0E3K465</accession>
<dbReference type="EMBL" id="CP009933">
    <property type="protein sequence ID" value="AKA72170.1"/>
    <property type="molecule type" value="Genomic_DNA"/>
</dbReference>